<sequence>MFQFGMYHSIVLSNWNQKEEEEEEGCMVTASCQFNGFVIATHKEEVWREGRRRRKGCMVTRVDKGRVKGRVFLAAQRRMRGRGRMRGKGLTLEEENDSQSTLEEEFSLFLKS</sequence>
<dbReference type="EnsemblMetazoa" id="PPA44488.1">
    <property type="protein sequence ID" value="PPA44488.1"/>
    <property type="gene ID" value="WBGene00282857"/>
</dbReference>
<organism evidence="1 2">
    <name type="scientific">Pristionchus pacificus</name>
    <name type="common">Parasitic nematode worm</name>
    <dbReference type="NCBI Taxonomy" id="54126"/>
    <lineage>
        <taxon>Eukaryota</taxon>
        <taxon>Metazoa</taxon>
        <taxon>Ecdysozoa</taxon>
        <taxon>Nematoda</taxon>
        <taxon>Chromadorea</taxon>
        <taxon>Rhabditida</taxon>
        <taxon>Rhabditina</taxon>
        <taxon>Diplogasteromorpha</taxon>
        <taxon>Diplogasteroidea</taxon>
        <taxon>Neodiplogasteridae</taxon>
        <taxon>Pristionchus</taxon>
    </lineage>
</organism>
<gene>
    <name evidence="1" type="primary">WBGene00282857</name>
</gene>
<reference evidence="2" key="1">
    <citation type="journal article" date="2008" name="Nat. Genet.">
        <title>The Pristionchus pacificus genome provides a unique perspective on nematode lifestyle and parasitism.</title>
        <authorList>
            <person name="Dieterich C."/>
            <person name="Clifton S.W."/>
            <person name="Schuster L.N."/>
            <person name="Chinwalla A."/>
            <person name="Delehaunty K."/>
            <person name="Dinkelacker I."/>
            <person name="Fulton L."/>
            <person name="Fulton R."/>
            <person name="Godfrey J."/>
            <person name="Minx P."/>
            <person name="Mitreva M."/>
            <person name="Roeseler W."/>
            <person name="Tian H."/>
            <person name="Witte H."/>
            <person name="Yang S.P."/>
            <person name="Wilson R.K."/>
            <person name="Sommer R.J."/>
        </authorList>
    </citation>
    <scope>NUCLEOTIDE SEQUENCE [LARGE SCALE GENOMIC DNA]</scope>
    <source>
        <strain evidence="2">PS312</strain>
    </source>
</reference>
<keyword evidence="2" id="KW-1185">Reference proteome</keyword>
<protein>
    <submittedName>
        <fullName evidence="1">Uncharacterized protein</fullName>
    </submittedName>
</protein>
<dbReference type="AlphaFoldDB" id="A0A2A6BTP7"/>
<reference evidence="1" key="2">
    <citation type="submission" date="2022-06" db="UniProtKB">
        <authorList>
            <consortium name="EnsemblMetazoa"/>
        </authorList>
    </citation>
    <scope>IDENTIFICATION</scope>
    <source>
        <strain evidence="1">PS312</strain>
    </source>
</reference>
<name>A0A2A6BTP7_PRIPA</name>
<evidence type="ECO:0000313" key="1">
    <source>
        <dbReference type="EnsemblMetazoa" id="PPA44488.1"/>
    </source>
</evidence>
<evidence type="ECO:0000313" key="2">
    <source>
        <dbReference type="Proteomes" id="UP000005239"/>
    </source>
</evidence>
<accession>A0A2A6BTP7</accession>
<accession>A0A8R1Z736</accession>
<proteinExistence type="predicted"/>
<dbReference type="Proteomes" id="UP000005239">
    <property type="component" value="Unassembled WGS sequence"/>
</dbReference>